<evidence type="ECO:0000313" key="2">
    <source>
        <dbReference type="Proteomes" id="UP001500449"/>
    </source>
</evidence>
<dbReference type="InterPro" id="IPR021312">
    <property type="entry name" value="DUF2889"/>
</dbReference>
<evidence type="ECO:0000313" key="1">
    <source>
        <dbReference type="EMBL" id="GAA1858794.1"/>
    </source>
</evidence>
<dbReference type="Proteomes" id="UP001500449">
    <property type="component" value="Unassembled WGS sequence"/>
</dbReference>
<keyword evidence="2" id="KW-1185">Reference proteome</keyword>
<sequence>MTTDMVRPDGLGGKLVLSGNARDLLTRTVGGTPEVVATAATRLEVDYMDGWGIRSLTSEPSRDALKQLVGTAAGSGFRRRMIDVDPGLLDEVSLLHQLLDDVPVATLVSGQAYMAGLVVTDGVDAKFGSRRFRSGRASFGRDMCAGYIDGGTVMTGIDLYGASPLVDVPVAGRLATDDMWAWHELPELPRHAMRRARRIDVVPVDSCSTTVDVYFRDSSVTHEGIETVVHEYEVSMDVEDGEVTSIAATPRVLPWIECPAAAASAGRLLGVPLEGLRAHIRSAFTGVGTCTHLSDTLRSLGDIPELISKALAAPAA</sequence>
<comment type="caution">
    <text evidence="1">The sequence shown here is derived from an EMBL/GenBank/DDBJ whole genome shotgun (WGS) entry which is preliminary data.</text>
</comment>
<protein>
    <recommendedName>
        <fullName evidence="3">DUF2889 domain-containing protein</fullName>
    </recommendedName>
</protein>
<dbReference type="Pfam" id="PF11136">
    <property type="entry name" value="DUF2889"/>
    <property type="match status" value="1"/>
</dbReference>
<proteinExistence type="predicted"/>
<reference evidence="1 2" key="1">
    <citation type="journal article" date="2019" name="Int. J. Syst. Evol. Microbiol.">
        <title>The Global Catalogue of Microorganisms (GCM) 10K type strain sequencing project: providing services to taxonomists for standard genome sequencing and annotation.</title>
        <authorList>
            <consortium name="The Broad Institute Genomics Platform"/>
            <consortium name="The Broad Institute Genome Sequencing Center for Infectious Disease"/>
            <person name="Wu L."/>
            <person name="Ma J."/>
        </authorList>
    </citation>
    <scope>NUCLEOTIDE SEQUENCE [LARGE SCALE GENOMIC DNA]</scope>
    <source>
        <strain evidence="1 2">JCM 16009</strain>
    </source>
</reference>
<dbReference type="EMBL" id="BAAAQK010000017">
    <property type="protein sequence ID" value="GAA1858794.1"/>
    <property type="molecule type" value="Genomic_DNA"/>
</dbReference>
<organism evidence="1 2">
    <name type="scientific">Pseudonocardia ailaonensis</name>
    <dbReference type="NCBI Taxonomy" id="367279"/>
    <lineage>
        <taxon>Bacteria</taxon>
        <taxon>Bacillati</taxon>
        <taxon>Actinomycetota</taxon>
        <taxon>Actinomycetes</taxon>
        <taxon>Pseudonocardiales</taxon>
        <taxon>Pseudonocardiaceae</taxon>
        <taxon>Pseudonocardia</taxon>
    </lineage>
</organism>
<name>A0ABN2N9B9_9PSEU</name>
<accession>A0ABN2N9B9</accession>
<gene>
    <name evidence="1" type="ORF">GCM10009836_43790</name>
</gene>
<evidence type="ECO:0008006" key="3">
    <source>
        <dbReference type="Google" id="ProtNLM"/>
    </source>
</evidence>